<name>A0A1M5T8S0_9FLAO</name>
<dbReference type="InterPro" id="IPR005501">
    <property type="entry name" value="LamB/YcsF/PxpA-like"/>
</dbReference>
<accession>A0A1M5T8S0</accession>
<dbReference type="GO" id="GO:0005975">
    <property type="term" value="P:carbohydrate metabolic process"/>
    <property type="evidence" value="ECO:0007669"/>
    <property type="project" value="InterPro"/>
</dbReference>
<dbReference type="NCBIfam" id="NF003816">
    <property type="entry name" value="PRK05406.1-5"/>
    <property type="match status" value="1"/>
</dbReference>
<dbReference type="Pfam" id="PF03746">
    <property type="entry name" value="LamB_YcsF"/>
    <property type="match status" value="1"/>
</dbReference>
<protein>
    <submittedName>
        <fullName evidence="1">UPF0271 protein</fullName>
    </submittedName>
</protein>
<dbReference type="RefSeq" id="WP_073086176.1">
    <property type="nucleotide sequence ID" value="NZ_FQWS01000002.1"/>
</dbReference>
<dbReference type="PANTHER" id="PTHR30292:SF0">
    <property type="entry name" value="5-OXOPROLINASE SUBUNIT A"/>
    <property type="match status" value="1"/>
</dbReference>
<organism evidence="1 2">
    <name type="scientific">Winogradskyella jejuensis</name>
    <dbReference type="NCBI Taxonomy" id="1089305"/>
    <lineage>
        <taxon>Bacteria</taxon>
        <taxon>Pseudomonadati</taxon>
        <taxon>Bacteroidota</taxon>
        <taxon>Flavobacteriia</taxon>
        <taxon>Flavobacteriales</taxon>
        <taxon>Flavobacteriaceae</taxon>
        <taxon>Winogradskyella</taxon>
    </lineage>
</organism>
<proteinExistence type="predicted"/>
<dbReference type="NCBIfam" id="NF003814">
    <property type="entry name" value="PRK05406.1-3"/>
    <property type="match status" value="1"/>
</dbReference>
<evidence type="ECO:0000313" key="2">
    <source>
        <dbReference type="Proteomes" id="UP000184522"/>
    </source>
</evidence>
<dbReference type="EMBL" id="FQWS01000002">
    <property type="protein sequence ID" value="SHH47167.1"/>
    <property type="molecule type" value="Genomic_DNA"/>
</dbReference>
<gene>
    <name evidence="1" type="ORF">SAMN05444148_2091</name>
</gene>
<dbReference type="CDD" id="cd10801">
    <property type="entry name" value="LamB_YcsF_like_1"/>
    <property type="match status" value="1"/>
</dbReference>
<dbReference type="Gene3D" id="3.20.20.370">
    <property type="entry name" value="Glycoside hydrolase/deacetylase"/>
    <property type="match status" value="1"/>
</dbReference>
<dbReference type="STRING" id="1089305.SAMN05444148_2091"/>
<dbReference type="PANTHER" id="PTHR30292">
    <property type="entry name" value="UNCHARACTERIZED PROTEIN YBGL-RELATED"/>
    <property type="match status" value="1"/>
</dbReference>
<dbReference type="InterPro" id="IPR011330">
    <property type="entry name" value="Glyco_hydro/deAcase_b/a-brl"/>
</dbReference>
<dbReference type="Proteomes" id="UP000184522">
    <property type="component" value="Unassembled WGS sequence"/>
</dbReference>
<evidence type="ECO:0000313" key="1">
    <source>
        <dbReference type="EMBL" id="SHH47167.1"/>
    </source>
</evidence>
<keyword evidence="2" id="KW-1185">Reference proteome</keyword>
<reference evidence="2" key="1">
    <citation type="submission" date="2016-11" db="EMBL/GenBank/DDBJ databases">
        <authorList>
            <person name="Varghese N."/>
            <person name="Submissions S."/>
        </authorList>
    </citation>
    <scope>NUCLEOTIDE SEQUENCE [LARGE SCALE GENOMIC DNA]</scope>
    <source>
        <strain evidence="2">DSM 25330</strain>
    </source>
</reference>
<sequence>MSSNLKIDINADLGEGLANEADLIPYLSSCNIACGGHAGDFETMSTVVSLAKHHNVKIGAHPSFPDKASFGRTELSMNTKDLYESLRVQIQDLQDVLQSHDLKMNHIKPHGALYNLAAKDKNTAEVIVDVLCYFSKELKLYAPYKSVISEIAKSKQIDVVFEGFADRNYNEDLSLVSRQNTKALITKKEHVFEHVFQMISNQKVKAINGVEVELFVDTICVHGDTKNAVDILQYLHTNLIANHIEIS</sequence>
<dbReference type="SUPFAM" id="SSF88713">
    <property type="entry name" value="Glycoside hydrolase/deacetylase"/>
    <property type="match status" value="1"/>
</dbReference>
<dbReference type="AlphaFoldDB" id="A0A1M5T8S0"/>
<dbReference type="OrthoDB" id="9773478at2"/>